<accession>A0A836KTI2</accession>
<dbReference type="GeneID" id="94173254"/>
<organism evidence="1 2">
    <name type="scientific">Leishmania enriettii</name>
    <dbReference type="NCBI Taxonomy" id="5663"/>
    <lineage>
        <taxon>Eukaryota</taxon>
        <taxon>Discoba</taxon>
        <taxon>Euglenozoa</taxon>
        <taxon>Kinetoplastea</taxon>
        <taxon>Metakinetoplastina</taxon>
        <taxon>Trypanosomatida</taxon>
        <taxon>Trypanosomatidae</taxon>
        <taxon>Leishmaniinae</taxon>
        <taxon>Leishmania</taxon>
    </lineage>
</organism>
<evidence type="ECO:0000313" key="1">
    <source>
        <dbReference type="EMBL" id="KAG5482210.1"/>
    </source>
</evidence>
<comment type="caution">
    <text evidence="1">The sequence shown here is derived from an EMBL/GenBank/DDBJ whole genome shotgun (WGS) entry which is preliminary data.</text>
</comment>
<sequence>MPASADAAGLCIELHRPRLTTSGFHDFTGDARAELRGPLPGLHVPHSPIISVDAYYTTPRWMVSQPAMQLLADGAWEVGDCGRLYTAETREELEQLLAYWYHAEWEQQQQ</sequence>
<protein>
    <submittedName>
        <fullName evidence="1">Uncharacterized protein</fullName>
    </submittedName>
</protein>
<reference evidence="1 2" key="1">
    <citation type="submission" date="2021-02" db="EMBL/GenBank/DDBJ databases">
        <title>Leishmania (Mundinia) enrietti genome sequencing and assembly.</title>
        <authorList>
            <person name="Almutairi H."/>
            <person name="Gatherer D."/>
        </authorList>
    </citation>
    <scope>NUCLEOTIDE SEQUENCE [LARGE SCALE GENOMIC DNA]</scope>
    <source>
        <strain evidence="1">CUR178</strain>
    </source>
</reference>
<keyword evidence="2" id="KW-1185">Reference proteome</keyword>
<dbReference type="EMBL" id="JAFHKP010000017">
    <property type="protein sequence ID" value="KAG5482210.1"/>
    <property type="molecule type" value="Genomic_DNA"/>
</dbReference>
<dbReference type="RefSeq" id="XP_067694072.1">
    <property type="nucleotide sequence ID" value="XM_067837744.1"/>
</dbReference>
<evidence type="ECO:0000313" key="2">
    <source>
        <dbReference type="Proteomes" id="UP000674179"/>
    </source>
</evidence>
<gene>
    <name evidence="1" type="ORF">CUR178_06069</name>
</gene>
<dbReference type="AlphaFoldDB" id="A0A836KTI2"/>
<dbReference type="Proteomes" id="UP000674179">
    <property type="component" value="Chromosome 17"/>
</dbReference>
<dbReference type="KEGG" id="lenr:94173254"/>
<proteinExistence type="predicted"/>
<name>A0A836KTI2_LEIEN</name>